<dbReference type="EMBL" id="JBHLVF010000034">
    <property type="protein sequence ID" value="MFC0393641.1"/>
    <property type="molecule type" value="Genomic_DNA"/>
</dbReference>
<gene>
    <name evidence="1" type="ORF">ACFFJ8_20000</name>
</gene>
<name>A0ABV6JCX2_9BACL</name>
<dbReference type="InterPro" id="IPR032466">
    <property type="entry name" value="Metal_Hydrolase"/>
</dbReference>
<dbReference type="SUPFAM" id="SSF51556">
    <property type="entry name" value="Metallo-dependent hydrolases"/>
    <property type="match status" value="1"/>
</dbReference>
<dbReference type="RefSeq" id="WP_204820668.1">
    <property type="nucleotide sequence ID" value="NZ_JANHOF010000008.1"/>
</dbReference>
<accession>A0ABV6JCX2</accession>
<reference evidence="1 2" key="1">
    <citation type="submission" date="2024-09" db="EMBL/GenBank/DDBJ databases">
        <authorList>
            <person name="Sun Q."/>
            <person name="Mori K."/>
        </authorList>
    </citation>
    <scope>NUCLEOTIDE SEQUENCE [LARGE SCALE GENOMIC DNA]</scope>
    <source>
        <strain evidence="1 2">CCM 4839</strain>
    </source>
</reference>
<dbReference type="SUPFAM" id="SSF51338">
    <property type="entry name" value="Composite domain of metallo-dependent hydrolases"/>
    <property type="match status" value="1"/>
</dbReference>
<dbReference type="Gene3D" id="3.20.20.140">
    <property type="entry name" value="Metal-dependent hydrolases"/>
    <property type="match status" value="1"/>
</dbReference>
<proteinExistence type="predicted"/>
<dbReference type="PANTHER" id="PTHR42717">
    <property type="entry name" value="DIHYDROOROTASE-RELATED"/>
    <property type="match status" value="1"/>
</dbReference>
<dbReference type="Proteomes" id="UP001589818">
    <property type="component" value="Unassembled WGS sequence"/>
</dbReference>
<sequence length="392" mass="42016">MAKQLLLRNAKLIGFPSAVTGGAAKDAVDIAINADGVVTAVGCRLPAEAGAQIIDLKGGWLSPGWIDLHTHIYYGVSNISLRADDIGPRTGVTALVDAGSAGQANYIGFREYIVKPSSFPIFAFINLGSIGLTFASQVSELDNLDKLDLDLMMACIEQNRSTIKGIKLRASGVIMRGMGIEIVRVAKRAADEVGLPLMIHVGEPLPLLEDILPELGAGDIVTHCYHGKRWGLFNRDGIIREALDARERGVLFDVGHGGASFSFDVAERAIALGFKPFSISTDLHARCVSGLVGDLPTTMSKLLSVGLTLEEVIQCVSDQPASVVGLERFSHGLVGCTARFTAFSLRHDGIRVRDSQRNERDLAAFIYPEYAIIGPEAVRSGSNTVNPLHTDR</sequence>
<comment type="caution">
    <text evidence="1">The sequence shown here is derived from an EMBL/GenBank/DDBJ whole genome shotgun (WGS) entry which is preliminary data.</text>
</comment>
<evidence type="ECO:0000313" key="1">
    <source>
        <dbReference type="EMBL" id="MFC0393641.1"/>
    </source>
</evidence>
<evidence type="ECO:0000313" key="2">
    <source>
        <dbReference type="Proteomes" id="UP001589818"/>
    </source>
</evidence>
<protein>
    <submittedName>
        <fullName evidence="1">Amidohydrolase/deacetylase family metallohydrolase</fullName>
    </submittedName>
</protein>
<dbReference type="InterPro" id="IPR020043">
    <property type="entry name" value="Deacetylase_Atu3266-like"/>
</dbReference>
<organism evidence="1 2">
    <name type="scientific">Paenibacillus mendelii</name>
    <dbReference type="NCBI Taxonomy" id="206163"/>
    <lineage>
        <taxon>Bacteria</taxon>
        <taxon>Bacillati</taxon>
        <taxon>Bacillota</taxon>
        <taxon>Bacilli</taxon>
        <taxon>Bacillales</taxon>
        <taxon>Paenibacillaceae</taxon>
        <taxon>Paenibacillus</taxon>
    </lineage>
</organism>
<dbReference type="InterPro" id="IPR011059">
    <property type="entry name" value="Metal-dep_hydrolase_composite"/>
</dbReference>
<dbReference type="PANTHER" id="PTHR42717:SF1">
    <property type="entry name" value="IMIDAZOLONEPROPIONASE AND RELATED AMIDOHYDROLASES"/>
    <property type="match status" value="1"/>
</dbReference>
<keyword evidence="2" id="KW-1185">Reference proteome</keyword>
<dbReference type="Gene3D" id="2.30.40.10">
    <property type="entry name" value="Urease, subunit C, domain 1"/>
    <property type="match status" value="1"/>
</dbReference>